<dbReference type="InterPro" id="IPR040521">
    <property type="entry name" value="KDZ"/>
</dbReference>
<organism evidence="2 3">
    <name type="scientific">Favolaschia claudopus</name>
    <dbReference type="NCBI Taxonomy" id="2862362"/>
    <lineage>
        <taxon>Eukaryota</taxon>
        <taxon>Fungi</taxon>
        <taxon>Dikarya</taxon>
        <taxon>Basidiomycota</taxon>
        <taxon>Agaricomycotina</taxon>
        <taxon>Agaricomycetes</taxon>
        <taxon>Agaricomycetidae</taxon>
        <taxon>Agaricales</taxon>
        <taxon>Marasmiineae</taxon>
        <taxon>Mycenaceae</taxon>
        <taxon>Favolaschia</taxon>
    </lineage>
</organism>
<dbReference type="PANTHER" id="PTHR33096:SF1">
    <property type="entry name" value="CXC1-LIKE CYSTEINE CLUSTER ASSOCIATED WITH KDZ TRANSPOSASES DOMAIN-CONTAINING PROTEIN"/>
    <property type="match status" value="1"/>
</dbReference>
<reference evidence="2 3" key="1">
    <citation type="journal article" date="2024" name="J Genomics">
        <title>Draft genome sequencing and assembly of Favolaschia claudopus CIRM-BRFM 2984 isolated from oak limbs.</title>
        <authorList>
            <person name="Navarro D."/>
            <person name="Drula E."/>
            <person name="Chaduli D."/>
            <person name="Cazenave R."/>
            <person name="Ahrendt S."/>
            <person name="Wang J."/>
            <person name="Lipzen A."/>
            <person name="Daum C."/>
            <person name="Barry K."/>
            <person name="Grigoriev I.V."/>
            <person name="Favel A."/>
            <person name="Rosso M.N."/>
            <person name="Martin F."/>
        </authorList>
    </citation>
    <scope>NUCLEOTIDE SEQUENCE [LARGE SCALE GENOMIC DNA]</scope>
    <source>
        <strain evidence="2 3">CIRM-BRFM 2984</strain>
    </source>
</reference>
<proteinExistence type="predicted"/>
<feature type="compositionally biased region" description="Acidic residues" evidence="1">
    <location>
        <begin position="922"/>
        <end position="933"/>
    </location>
</feature>
<dbReference type="EMBL" id="JAWWNJ010000109">
    <property type="protein sequence ID" value="KAK6992483.1"/>
    <property type="molecule type" value="Genomic_DNA"/>
</dbReference>
<dbReference type="Proteomes" id="UP001362999">
    <property type="component" value="Unassembled WGS sequence"/>
</dbReference>
<dbReference type="Pfam" id="PF18758">
    <property type="entry name" value="KDZ"/>
    <property type="match status" value="1"/>
</dbReference>
<feature type="compositionally biased region" description="Polar residues" evidence="1">
    <location>
        <begin position="31"/>
        <end position="43"/>
    </location>
</feature>
<protein>
    <recommendedName>
        <fullName evidence="4">CxC1-like cysteine cluster associated with KDZ transposases domain-containing protein</fullName>
    </recommendedName>
</protein>
<dbReference type="AlphaFoldDB" id="A0AAV9ZUF4"/>
<keyword evidence="3" id="KW-1185">Reference proteome</keyword>
<evidence type="ECO:0000313" key="2">
    <source>
        <dbReference type="EMBL" id="KAK6992483.1"/>
    </source>
</evidence>
<feature type="region of interest" description="Disordered" evidence="1">
    <location>
        <begin position="903"/>
        <end position="933"/>
    </location>
</feature>
<evidence type="ECO:0008006" key="4">
    <source>
        <dbReference type="Google" id="ProtNLM"/>
    </source>
</evidence>
<evidence type="ECO:0000256" key="1">
    <source>
        <dbReference type="SAM" id="MobiDB-lite"/>
    </source>
</evidence>
<evidence type="ECO:0000313" key="3">
    <source>
        <dbReference type="Proteomes" id="UP001362999"/>
    </source>
</evidence>
<accession>A0AAV9ZUF4</accession>
<sequence>MATRKRTANLHSASSASRAIQIHRGQRRTTHNSQSTTETLTKTQIQIRKAADEREEAARRAALTAEQRRAENNIRDRPDLDEDMAWEDYEDDVLRGRAAADISHAGEALNDEEVEDAEQKLLEELRAYHHKLYGRRVDHRTRRDRTQILEGLAKLFVYPDDAVVEDKARIYIVDLFSAYFSFVPVVRGDQLITSAFVRQGLIPVSPYNPSVAITVRTLEVFRATQLRCPRLGIQAFVRTLCDLHGVSPRPYLAKQFRLAYDLYLAIRAAVDKKVLAALGRDSPNWRLKNACPACLYKLEGESPIPLPLLCTIDGNNSLKRFWRREREEVRADGTTAPGASKEYDDNRLAAGDYYLTRQEEFVAGSSLPDEGDGCTERWQNMSEEATARSYGMYDETGIFPALCRHGFVLVVVDMVKSGELAKYGFAVIAHLIRELGELAIGYDCGCNLKKMVKAHPVLSKLAADHNFVSLVGAFHGHAHNRLCQLSNLSLYVEGVGLEDLEGCESFFSKSNALAATTRYSTVFHRQQAITTYMRHADAADAYQGLSLMIANKYRRALKLKETLPALQSSMAGLGVRSRSDFGEWLGKEREYLTGLRKEPAQETLEMEYYQKLVNLREYGERVDAIRNVPVIISDGATTYATAAAETRRIETQRRHAMEIYTKTLLDIQDLEIRLGIANRWESDGEEWIAAATMLQNRRFQRAIDHLEGLVVARMFELAKVNLCDTGYKLRKHIAKALQVRSKAVKNALDRYNDAATALDPPRPTLSWEEIVNYAFLTEFDLLREGRQDIRTEPWAQPAGRVAMDQHFKLLRADEEITRLNLEIRRLVTHMQDETAFLLHHQRRLDKDGDSALAHQVHLYRMERGRFNDLHWERLRKLSREPGFSGSLSPGVSLDKHRRVPAEDVEMPEAPTTEPAPGPAPGDDAEGVDEGADVDVEAVADALEHILRIAQDIS</sequence>
<comment type="caution">
    <text evidence="2">The sequence shown here is derived from an EMBL/GenBank/DDBJ whole genome shotgun (WGS) entry which is preliminary data.</text>
</comment>
<name>A0AAV9ZUF4_9AGAR</name>
<dbReference type="PANTHER" id="PTHR33096">
    <property type="entry name" value="CXC2 DOMAIN-CONTAINING PROTEIN"/>
    <property type="match status" value="1"/>
</dbReference>
<feature type="region of interest" description="Disordered" evidence="1">
    <location>
        <begin position="1"/>
        <end position="43"/>
    </location>
</feature>
<gene>
    <name evidence="2" type="ORF">R3P38DRAFT_2658045</name>
</gene>
<feature type="compositionally biased region" description="Polar residues" evidence="1">
    <location>
        <begin position="9"/>
        <end position="18"/>
    </location>
</feature>